<accession>A0ABS7QSZ1</accession>
<evidence type="ECO:0000256" key="3">
    <source>
        <dbReference type="ARBA" id="ARBA00022801"/>
    </source>
</evidence>
<feature type="domain" description="Nudix hydrolase" evidence="6">
    <location>
        <begin position="6"/>
        <end position="144"/>
    </location>
</feature>
<sequence length="176" mass="19150">MGAEIPVELRASAVVFRDDRVLLVRRDRRDDWVLPGGYPEAGESLAHCAERELAEETGLRRRAEGCVLVLEADGEQLTHRVVDVVFLAHEDDDGQAHDDRDAAEADEPLTRRSPGLAPAFVPLADLPGLRLHPAPLARLLGAVHARRDATAAVVDSGSHPWEMALDLGESDDASHH</sequence>
<evidence type="ECO:0000313" key="7">
    <source>
        <dbReference type="EMBL" id="MBY8885510.1"/>
    </source>
</evidence>
<keyword evidence="3 4" id="KW-0378">Hydrolase</keyword>
<dbReference type="PANTHER" id="PTHR43046">
    <property type="entry name" value="GDP-MANNOSE MANNOSYL HYDROLASE"/>
    <property type="match status" value="1"/>
</dbReference>
<evidence type="ECO:0000313" key="8">
    <source>
        <dbReference type="Proteomes" id="UP001198565"/>
    </source>
</evidence>
<dbReference type="PROSITE" id="PS51462">
    <property type="entry name" value="NUDIX"/>
    <property type="match status" value="1"/>
</dbReference>
<organism evidence="7 8">
    <name type="scientific">Streptantibioticus parmotrematis</name>
    <dbReference type="NCBI Taxonomy" id="2873249"/>
    <lineage>
        <taxon>Bacteria</taxon>
        <taxon>Bacillati</taxon>
        <taxon>Actinomycetota</taxon>
        <taxon>Actinomycetes</taxon>
        <taxon>Kitasatosporales</taxon>
        <taxon>Streptomycetaceae</taxon>
        <taxon>Streptantibioticus</taxon>
    </lineage>
</organism>
<dbReference type="CDD" id="cd02883">
    <property type="entry name" value="NUDIX_Hydrolase"/>
    <property type="match status" value="1"/>
</dbReference>
<dbReference type="Pfam" id="PF00293">
    <property type="entry name" value="NUDIX"/>
    <property type="match status" value="1"/>
</dbReference>
<comment type="caution">
    <text evidence="7">The sequence shown here is derived from an EMBL/GenBank/DDBJ whole genome shotgun (WGS) entry which is preliminary data.</text>
</comment>
<feature type="region of interest" description="Disordered" evidence="5">
    <location>
        <begin position="92"/>
        <end position="116"/>
    </location>
</feature>
<proteinExistence type="inferred from homology"/>
<protein>
    <submittedName>
        <fullName evidence="7">NUDIX domain-containing protein</fullName>
    </submittedName>
</protein>
<evidence type="ECO:0000256" key="5">
    <source>
        <dbReference type="SAM" id="MobiDB-lite"/>
    </source>
</evidence>
<dbReference type="RefSeq" id="WP_222976954.1">
    <property type="nucleotide sequence ID" value="NZ_JAINVZ010000006.1"/>
</dbReference>
<dbReference type="InterPro" id="IPR020084">
    <property type="entry name" value="NUDIX_hydrolase_CS"/>
</dbReference>
<name>A0ABS7QSZ1_9ACTN</name>
<dbReference type="PANTHER" id="PTHR43046:SF16">
    <property type="entry name" value="ADP-RIBOSE PYROPHOSPHATASE YJHB-RELATED"/>
    <property type="match status" value="1"/>
</dbReference>
<dbReference type="InterPro" id="IPR000086">
    <property type="entry name" value="NUDIX_hydrolase_dom"/>
</dbReference>
<keyword evidence="8" id="KW-1185">Reference proteome</keyword>
<dbReference type="Proteomes" id="UP001198565">
    <property type="component" value="Unassembled WGS sequence"/>
</dbReference>
<feature type="compositionally biased region" description="Basic and acidic residues" evidence="5">
    <location>
        <begin position="94"/>
        <end position="103"/>
    </location>
</feature>
<dbReference type="SUPFAM" id="SSF55811">
    <property type="entry name" value="Nudix"/>
    <property type="match status" value="1"/>
</dbReference>
<gene>
    <name evidence="7" type="ORF">K7472_11695</name>
</gene>
<dbReference type="PRINTS" id="PR00502">
    <property type="entry name" value="NUDIXFAMILY"/>
</dbReference>
<dbReference type="Gene3D" id="3.90.79.10">
    <property type="entry name" value="Nucleoside Triphosphate Pyrophosphohydrolase"/>
    <property type="match status" value="1"/>
</dbReference>
<comment type="cofactor">
    <cofactor evidence="1">
        <name>Mg(2+)</name>
        <dbReference type="ChEBI" id="CHEBI:18420"/>
    </cofactor>
</comment>
<evidence type="ECO:0000256" key="4">
    <source>
        <dbReference type="RuleBase" id="RU003476"/>
    </source>
</evidence>
<reference evidence="7 8" key="1">
    <citation type="submission" date="2021-08" db="EMBL/GenBank/DDBJ databases">
        <title>Streptomyces sp. PTM05 isolated from lichen.</title>
        <authorList>
            <person name="Somphong A."/>
            <person name="Phongsopitanun W."/>
            <person name="Tanasupawat S."/>
        </authorList>
    </citation>
    <scope>NUCLEOTIDE SEQUENCE [LARGE SCALE GENOMIC DNA]</scope>
    <source>
        <strain evidence="7 8">Ptm05</strain>
    </source>
</reference>
<dbReference type="InterPro" id="IPR015797">
    <property type="entry name" value="NUDIX_hydrolase-like_dom_sf"/>
</dbReference>
<dbReference type="InterPro" id="IPR020476">
    <property type="entry name" value="Nudix_hydrolase"/>
</dbReference>
<evidence type="ECO:0000259" key="6">
    <source>
        <dbReference type="PROSITE" id="PS51462"/>
    </source>
</evidence>
<dbReference type="EMBL" id="JAINVZ010000006">
    <property type="protein sequence ID" value="MBY8885510.1"/>
    <property type="molecule type" value="Genomic_DNA"/>
</dbReference>
<evidence type="ECO:0000256" key="1">
    <source>
        <dbReference type="ARBA" id="ARBA00001946"/>
    </source>
</evidence>
<evidence type="ECO:0000256" key="2">
    <source>
        <dbReference type="ARBA" id="ARBA00005582"/>
    </source>
</evidence>
<comment type="similarity">
    <text evidence="2 4">Belongs to the Nudix hydrolase family.</text>
</comment>
<dbReference type="PROSITE" id="PS00893">
    <property type="entry name" value="NUDIX_BOX"/>
    <property type="match status" value="1"/>
</dbReference>